<evidence type="ECO:0000313" key="3">
    <source>
        <dbReference type="Proteomes" id="UP000738359"/>
    </source>
</evidence>
<feature type="non-terminal residue" evidence="2">
    <location>
        <position position="1"/>
    </location>
</feature>
<feature type="compositionally biased region" description="Low complexity" evidence="1">
    <location>
        <begin position="146"/>
        <end position="183"/>
    </location>
</feature>
<dbReference type="OrthoDB" id="2434962at2759"/>
<evidence type="ECO:0000256" key="1">
    <source>
        <dbReference type="SAM" id="MobiDB-lite"/>
    </source>
</evidence>
<proteinExistence type="predicted"/>
<feature type="region of interest" description="Disordered" evidence="1">
    <location>
        <begin position="127"/>
        <end position="237"/>
    </location>
</feature>
<feature type="compositionally biased region" description="Polar residues" evidence="1">
    <location>
        <begin position="59"/>
        <end position="71"/>
    </location>
</feature>
<dbReference type="EMBL" id="JAAAHY010003066">
    <property type="protein sequence ID" value="KAF9943595.1"/>
    <property type="molecule type" value="Genomic_DNA"/>
</dbReference>
<organism evidence="2 3">
    <name type="scientific">Mortierella alpina</name>
    <name type="common">Oleaginous fungus</name>
    <name type="synonym">Mortierella renispora</name>
    <dbReference type="NCBI Taxonomy" id="64518"/>
    <lineage>
        <taxon>Eukaryota</taxon>
        <taxon>Fungi</taxon>
        <taxon>Fungi incertae sedis</taxon>
        <taxon>Mucoromycota</taxon>
        <taxon>Mortierellomycotina</taxon>
        <taxon>Mortierellomycetes</taxon>
        <taxon>Mortierellales</taxon>
        <taxon>Mortierellaceae</taxon>
        <taxon>Mortierella</taxon>
    </lineage>
</organism>
<protein>
    <submittedName>
        <fullName evidence="2">Uncharacterized protein</fullName>
    </submittedName>
</protein>
<name>A0A9P6IPI4_MORAP</name>
<dbReference type="Proteomes" id="UP000738359">
    <property type="component" value="Unassembled WGS sequence"/>
</dbReference>
<reference evidence="2" key="1">
    <citation type="journal article" date="2020" name="Fungal Divers.">
        <title>Resolving the Mortierellaceae phylogeny through synthesis of multi-gene phylogenetics and phylogenomics.</title>
        <authorList>
            <person name="Vandepol N."/>
            <person name="Liber J."/>
            <person name="Desiro A."/>
            <person name="Na H."/>
            <person name="Kennedy M."/>
            <person name="Barry K."/>
            <person name="Grigoriev I.V."/>
            <person name="Miller A.N."/>
            <person name="O'Donnell K."/>
            <person name="Stajich J.E."/>
            <person name="Bonito G."/>
        </authorList>
    </citation>
    <scope>NUCLEOTIDE SEQUENCE</scope>
    <source>
        <strain evidence="2">CK1249</strain>
    </source>
</reference>
<accession>A0A9P6IPI4</accession>
<keyword evidence="3" id="KW-1185">Reference proteome</keyword>
<sequence>TPPPVPSYPSQQHLYYEDPYPQHPQQHPQQHQHQHLHQHNVQPPSQQYYHENTAYMDLDTTSSPQGLQPSRQKPAPLRKVSNGEFDQFSQPPIMTAPVYGTAKFVSSQQQLSPPPYYATAQIPNQEIYRYGNDDKGGDAGDMSFVQQEPQQLLQQQQQQQHQHQHQQQQLQQHQLHPSGQHQQYYFTTSDMQRGTQPMSQYYQDLPTAPVLTVTPRSKRPKSLAAHDFVVGGEQVYP</sequence>
<feature type="region of interest" description="Disordered" evidence="1">
    <location>
        <begin position="1"/>
        <end position="92"/>
    </location>
</feature>
<gene>
    <name evidence="2" type="ORF">BGZ70_005730</name>
</gene>
<dbReference type="AlphaFoldDB" id="A0A9P6IPI4"/>
<evidence type="ECO:0000313" key="2">
    <source>
        <dbReference type="EMBL" id="KAF9943595.1"/>
    </source>
</evidence>
<comment type="caution">
    <text evidence="2">The sequence shown here is derived from an EMBL/GenBank/DDBJ whole genome shotgun (WGS) entry which is preliminary data.</text>
</comment>
<feature type="non-terminal residue" evidence="2">
    <location>
        <position position="237"/>
    </location>
</feature>
<feature type="compositionally biased region" description="Polar residues" evidence="1">
    <location>
        <begin position="184"/>
        <end position="202"/>
    </location>
</feature>